<dbReference type="Proteomes" id="UP000077266">
    <property type="component" value="Unassembled WGS sequence"/>
</dbReference>
<protein>
    <recommendedName>
        <fullName evidence="5">P-loop containing nucleoside triphosphate hydrolase protein</fullName>
    </recommendedName>
</protein>
<dbReference type="GO" id="GO:0003774">
    <property type="term" value="F:cytoskeletal motor activity"/>
    <property type="evidence" value="ECO:0007669"/>
    <property type="project" value="InterPro"/>
</dbReference>
<dbReference type="STRING" id="1314781.A0A165C6F6"/>
<evidence type="ECO:0000313" key="4">
    <source>
        <dbReference type="Proteomes" id="UP000077266"/>
    </source>
</evidence>
<name>A0A165C6F6_EXIGL</name>
<keyword evidence="4" id="KW-1185">Reference proteome</keyword>
<dbReference type="InterPro" id="IPR027417">
    <property type="entry name" value="P-loop_NTPase"/>
</dbReference>
<dbReference type="PRINTS" id="PR00193">
    <property type="entry name" value="MYOSINHEAVY"/>
</dbReference>
<dbReference type="AlphaFoldDB" id="A0A165C6F6"/>
<dbReference type="InterPro" id="IPR036961">
    <property type="entry name" value="Kinesin_motor_dom_sf"/>
</dbReference>
<evidence type="ECO:0000313" key="3">
    <source>
        <dbReference type="EMBL" id="KZV81907.1"/>
    </source>
</evidence>
<dbReference type="GO" id="GO:0016459">
    <property type="term" value="C:myosin complex"/>
    <property type="evidence" value="ECO:0007669"/>
    <property type="project" value="UniProtKB-KW"/>
</dbReference>
<dbReference type="Gene3D" id="3.40.850.10">
    <property type="entry name" value="Kinesin motor domain"/>
    <property type="match status" value="1"/>
</dbReference>
<evidence type="ECO:0008006" key="5">
    <source>
        <dbReference type="Google" id="ProtNLM"/>
    </source>
</evidence>
<dbReference type="GO" id="GO:0005524">
    <property type="term" value="F:ATP binding"/>
    <property type="evidence" value="ECO:0007669"/>
    <property type="project" value="InterPro"/>
</dbReference>
<gene>
    <name evidence="3" type="ORF">EXIGLDRAFT_779172</name>
</gene>
<keyword evidence="1" id="KW-0518">Myosin</keyword>
<keyword evidence="2" id="KW-0505">Motor protein</keyword>
<sequence length="284" mass="31530">MSSRTRFALESKYRRNSNVTVGVQLRGHDVKTANFNTTNHQAALCAYDRHHFVERDTDVVTLLRMSGEPFVEDLFSSPGLAADYAGANYLPSHLRAHSSRLRNFRPNPDLLASAYATMARNIGDFVERIASTGSTMTRFADLPFTRPGHSTLVAVNLTKHPANTKERSYGDTSPASNTLPTRPYDHVTRVSLLMYRDQQSHSVVLRGITGAGKSFTSRLLANQLLRASYSKKDARVAEQVKALDVMLKLFGTAKTFALPSASRLGRWTELHFNDRGRISSAQGL</sequence>
<evidence type="ECO:0000256" key="1">
    <source>
        <dbReference type="ARBA" id="ARBA00023123"/>
    </source>
</evidence>
<accession>A0A165C6F6</accession>
<reference evidence="3 4" key="1">
    <citation type="journal article" date="2016" name="Mol. Biol. Evol.">
        <title>Comparative Genomics of Early-Diverging Mushroom-Forming Fungi Provides Insights into the Origins of Lignocellulose Decay Capabilities.</title>
        <authorList>
            <person name="Nagy L.G."/>
            <person name="Riley R."/>
            <person name="Tritt A."/>
            <person name="Adam C."/>
            <person name="Daum C."/>
            <person name="Floudas D."/>
            <person name="Sun H."/>
            <person name="Yadav J.S."/>
            <person name="Pangilinan J."/>
            <person name="Larsson K.H."/>
            <person name="Matsuura K."/>
            <person name="Barry K."/>
            <person name="Labutti K."/>
            <person name="Kuo R."/>
            <person name="Ohm R.A."/>
            <person name="Bhattacharya S.S."/>
            <person name="Shirouzu T."/>
            <person name="Yoshinaga Y."/>
            <person name="Martin F.M."/>
            <person name="Grigoriev I.V."/>
            <person name="Hibbett D.S."/>
        </authorList>
    </citation>
    <scope>NUCLEOTIDE SEQUENCE [LARGE SCALE GENOMIC DNA]</scope>
    <source>
        <strain evidence="3 4">HHB12029</strain>
    </source>
</reference>
<dbReference type="InterPro" id="IPR001609">
    <property type="entry name" value="Myosin_head_motor_dom-like"/>
</dbReference>
<dbReference type="InParanoid" id="A0A165C6F6"/>
<proteinExistence type="predicted"/>
<organism evidence="3 4">
    <name type="scientific">Exidia glandulosa HHB12029</name>
    <dbReference type="NCBI Taxonomy" id="1314781"/>
    <lineage>
        <taxon>Eukaryota</taxon>
        <taxon>Fungi</taxon>
        <taxon>Dikarya</taxon>
        <taxon>Basidiomycota</taxon>
        <taxon>Agaricomycotina</taxon>
        <taxon>Agaricomycetes</taxon>
        <taxon>Auriculariales</taxon>
        <taxon>Exidiaceae</taxon>
        <taxon>Exidia</taxon>
    </lineage>
</organism>
<evidence type="ECO:0000256" key="2">
    <source>
        <dbReference type="ARBA" id="ARBA00023175"/>
    </source>
</evidence>
<dbReference type="EMBL" id="KV426358">
    <property type="protein sequence ID" value="KZV81907.1"/>
    <property type="molecule type" value="Genomic_DNA"/>
</dbReference>
<dbReference type="SUPFAM" id="SSF52540">
    <property type="entry name" value="P-loop containing nucleoside triphosphate hydrolases"/>
    <property type="match status" value="1"/>
</dbReference>
<dbReference type="OrthoDB" id="370884at2759"/>